<reference evidence="2 3" key="1">
    <citation type="submission" date="2022-11" db="EMBL/GenBank/DDBJ databases">
        <title>Spartinivicinus poritis sp. nov., isolated from scleractinian coral Porites lutea.</title>
        <authorList>
            <person name="Zhang G."/>
            <person name="Cai L."/>
            <person name="Wei Q."/>
        </authorList>
    </citation>
    <scope>NUCLEOTIDE SEQUENCE [LARGE SCALE GENOMIC DNA]</scope>
    <source>
        <strain evidence="2 3">A2-2</strain>
    </source>
</reference>
<dbReference type="EMBL" id="JAPMOU010000051">
    <property type="protein sequence ID" value="MDE1465076.1"/>
    <property type="molecule type" value="Genomic_DNA"/>
</dbReference>
<gene>
    <name evidence="2" type="ORF">ORQ98_24240</name>
</gene>
<protein>
    <submittedName>
        <fullName evidence="2">Uncharacterized protein</fullName>
    </submittedName>
</protein>
<keyword evidence="3" id="KW-1185">Reference proteome</keyword>
<evidence type="ECO:0000313" key="2">
    <source>
        <dbReference type="EMBL" id="MDE1465076.1"/>
    </source>
</evidence>
<sequence length="288" mass="28957">MAVRCEGPISFTDIATEFKGNKPFSLSQYYRGKSLVPNAPSNAKIATAGAIAFSQFYCSANQVIKHISSAVANGTSADAWFTPGERQASCILIVNPGVYVTGHGGADRHGGGHGNAGGTGMNVNMAHFPGGLTLEVYGHIWGGGGGGAGANFRHSYTGGHGGTGVAVHHGTLRLKVHPGGSVIGGGGGGGSSRENKNDGGGGGQPYGGRGRGEYHSGAGRGSLYGPGHGTDYRWESCRTHGRGEERTCSNKRNYSGAGGAVGHHGTGGNYGSSGGRAGAATAGSIQWL</sequence>
<feature type="compositionally biased region" description="Gly residues" evidence="1">
    <location>
        <begin position="181"/>
        <end position="191"/>
    </location>
</feature>
<evidence type="ECO:0000313" key="3">
    <source>
        <dbReference type="Proteomes" id="UP001528823"/>
    </source>
</evidence>
<name>A0ABT5UGF2_9GAMM</name>
<evidence type="ECO:0000256" key="1">
    <source>
        <dbReference type="SAM" id="MobiDB-lite"/>
    </source>
</evidence>
<dbReference type="Proteomes" id="UP001528823">
    <property type="component" value="Unassembled WGS sequence"/>
</dbReference>
<feature type="region of interest" description="Disordered" evidence="1">
    <location>
        <begin position="175"/>
        <end position="225"/>
    </location>
</feature>
<accession>A0ABT5UGF2</accession>
<organism evidence="2 3">
    <name type="scientific">Spartinivicinus poritis</name>
    <dbReference type="NCBI Taxonomy" id="2994640"/>
    <lineage>
        <taxon>Bacteria</taxon>
        <taxon>Pseudomonadati</taxon>
        <taxon>Pseudomonadota</taxon>
        <taxon>Gammaproteobacteria</taxon>
        <taxon>Oceanospirillales</taxon>
        <taxon>Zooshikellaceae</taxon>
        <taxon>Spartinivicinus</taxon>
    </lineage>
</organism>
<dbReference type="RefSeq" id="WP_274691387.1">
    <property type="nucleotide sequence ID" value="NZ_JAPMOU010000051.1"/>
</dbReference>
<feature type="compositionally biased region" description="Gly residues" evidence="1">
    <location>
        <begin position="198"/>
        <end position="209"/>
    </location>
</feature>
<proteinExistence type="predicted"/>
<comment type="caution">
    <text evidence="2">The sequence shown here is derived from an EMBL/GenBank/DDBJ whole genome shotgun (WGS) entry which is preliminary data.</text>
</comment>